<evidence type="ECO:0000313" key="1">
    <source>
        <dbReference type="EMBL" id="SFF08077.1"/>
    </source>
</evidence>
<keyword evidence="2" id="KW-1185">Reference proteome</keyword>
<evidence type="ECO:0000313" key="2">
    <source>
        <dbReference type="Proteomes" id="UP000199513"/>
    </source>
</evidence>
<accession>A0A1I2FTJ6</accession>
<dbReference type="RefSeq" id="WP_091544522.1">
    <property type="nucleotide sequence ID" value="NZ_FONY01000015.1"/>
</dbReference>
<dbReference type="EMBL" id="FONY01000015">
    <property type="protein sequence ID" value="SFF08077.1"/>
    <property type="molecule type" value="Genomic_DNA"/>
</dbReference>
<dbReference type="AlphaFoldDB" id="A0A1I2FTJ6"/>
<proteinExistence type="predicted"/>
<organism evidence="1 2">
    <name type="scientific">Thermoflexibacter ruber</name>
    <dbReference type="NCBI Taxonomy" id="1003"/>
    <lineage>
        <taxon>Bacteria</taxon>
        <taxon>Pseudomonadati</taxon>
        <taxon>Bacteroidota</taxon>
        <taxon>Cytophagia</taxon>
        <taxon>Cytophagales</taxon>
        <taxon>Thermoflexibacteraceae</taxon>
        <taxon>Thermoflexibacter</taxon>
    </lineage>
</organism>
<dbReference type="OrthoDB" id="920041at2"/>
<gene>
    <name evidence="1" type="ORF">SAMN04488541_101527</name>
</gene>
<dbReference type="Proteomes" id="UP000199513">
    <property type="component" value="Unassembled WGS sequence"/>
</dbReference>
<name>A0A1I2FTJ6_9BACT</name>
<evidence type="ECO:0008006" key="3">
    <source>
        <dbReference type="Google" id="ProtNLM"/>
    </source>
</evidence>
<reference evidence="1 2" key="1">
    <citation type="submission" date="2016-10" db="EMBL/GenBank/DDBJ databases">
        <authorList>
            <person name="de Groot N.N."/>
        </authorList>
    </citation>
    <scope>NUCLEOTIDE SEQUENCE [LARGE SCALE GENOMIC DNA]</scope>
    <source>
        <strain>GEY</strain>
        <strain evidence="2">DSM 9560</strain>
    </source>
</reference>
<protein>
    <recommendedName>
        <fullName evidence="3">Initiator Replication protein</fullName>
    </recommendedName>
</protein>
<sequence length="358" mass="42205">MTTTAVNSQNSTSSSTNTLSPVRVERNIILNAADINEHYGTDAGLVRDLIVYICYNYTHNLFGFNRVSLTDFCKVMGYKKSNLSKRHPAAETRKHKPSINGYEWSSQLEYTIFRMIKENIVFTYKAKVPGMNIEGISSIPVLVDARVLYDSRRPQKRYYELKLSKEFISNLLSYYSTVFLEDYIAAGTQRNKSLFMYLSMLQHVAMYKKEEITPYFDHLCKIADIHYENNREKKRHLQKALREIQERTSLNFEFEFYKAAGQSHAYSIRIVFKEFNKLSPKKEMFKNQLFNKLQDFYLYKYEKQYPNLFQQWLGNNEYDTEIKKEIFAEVYENVYHKPIDMSQAHNVADLNELIACIA</sequence>